<evidence type="ECO:0000256" key="2">
    <source>
        <dbReference type="SAM" id="Phobius"/>
    </source>
</evidence>
<dbReference type="Pfam" id="PF00590">
    <property type="entry name" value="TP_methylase"/>
    <property type="match status" value="1"/>
</dbReference>
<dbReference type="Proteomes" id="UP001567538">
    <property type="component" value="Unassembled WGS sequence"/>
</dbReference>
<dbReference type="SUPFAM" id="SSF53790">
    <property type="entry name" value="Tetrapyrrole methylase"/>
    <property type="match status" value="1"/>
</dbReference>
<dbReference type="PANTHER" id="PTHR45790:SF3">
    <property type="entry name" value="S-ADENOSYL-L-METHIONINE-DEPENDENT UROPORPHYRINOGEN III METHYLTRANSFERASE, CHLOROPLASTIC"/>
    <property type="match status" value="1"/>
</dbReference>
<proteinExistence type="predicted"/>
<keyword evidence="1" id="KW-0627">Porphyrin biosynthesis</keyword>
<dbReference type="InterPro" id="IPR000878">
    <property type="entry name" value="4pyrrol_Mease"/>
</dbReference>
<keyword evidence="2" id="KW-1133">Transmembrane helix</keyword>
<keyword evidence="5" id="KW-1185">Reference proteome</keyword>
<keyword evidence="4" id="KW-0489">Methyltransferase</keyword>
<dbReference type="AlphaFoldDB" id="A0ABD1GTL8"/>
<dbReference type="EMBL" id="JBEAFC010000008">
    <property type="protein sequence ID" value="KAL1547482.1"/>
    <property type="molecule type" value="Genomic_DNA"/>
</dbReference>
<dbReference type="GO" id="GO:0004851">
    <property type="term" value="F:uroporphyrin-III C-methyltransferase activity"/>
    <property type="evidence" value="ECO:0007669"/>
    <property type="project" value="UniProtKB-EC"/>
</dbReference>
<keyword evidence="2" id="KW-0812">Transmembrane</keyword>
<reference evidence="4 5" key="1">
    <citation type="submission" date="2024-06" db="EMBL/GenBank/DDBJ databases">
        <title>A chromosome level genome sequence of Diviner's sage (Salvia divinorum).</title>
        <authorList>
            <person name="Ford S.A."/>
            <person name="Ro D.-K."/>
            <person name="Ness R.W."/>
            <person name="Phillips M.A."/>
        </authorList>
    </citation>
    <scope>NUCLEOTIDE SEQUENCE [LARGE SCALE GENOMIC DNA]</scope>
    <source>
        <strain evidence="4">SAF-2024a</strain>
        <tissue evidence="4">Leaf</tissue>
    </source>
</reference>
<keyword evidence="4" id="KW-0808">Transferase</keyword>
<evidence type="ECO:0000313" key="4">
    <source>
        <dbReference type="EMBL" id="KAL1547482.1"/>
    </source>
</evidence>
<comment type="caution">
    <text evidence="4">The sequence shown here is derived from an EMBL/GenBank/DDBJ whole genome shotgun (WGS) entry which is preliminary data.</text>
</comment>
<organism evidence="4 5">
    <name type="scientific">Salvia divinorum</name>
    <name type="common">Maria pastora</name>
    <name type="synonym">Diviner's sage</name>
    <dbReference type="NCBI Taxonomy" id="28513"/>
    <lineage>
        <taxon>Eukaryota</taxon>
        <taxon>Viridiplantae</taxon>
        <taxon>Streptophyta</taxon>
        <taxon>Embryophyta</taxon>
        <taxon>Tracheophyta</taxon>
        <taxon>Spermatophyta</taxon>
        <taxon>Magnoliopsida</taxon>
        <taxon>eudicotyledons</taxon>
        <taxon>Gunneridae</taxon>
        <taxon>Pentapetalae</taxon>
        <taxon>asterids</taxon>
        <taxon>lamiids</taxon>
        <taxon>Lamiales</taxon>
        <taxon>Lamiaceae</taxon>
        <taxon>Nepetoideae</taxon>
        <taxon>Mentheae</taxon>
        <taxon>Salviinae</taxon>
        <taxon>Salvia</taxon>
        <taxon>Salvia subgen. Calosphace</taxon>
    </lineage>
</organism>
<feature type="transmembrane region" description="Helical" evidence="2">
    <location>
        <begin position="113"/>
        <end position="133"/>
    </location>
</feature>
<accession>A0ABD1GTL8</accession>
<keyword evidence="2" id="KW-0472">Membrane</keyword>
<evidence type="ECO:0000259" key="3">
    <source>
        <dbReference type="Pfam" id="PF00590"/>
    </source>
</evidence>
<dbReference type="InterPro" id="IPR035996">
    <property type="entry name" value="4pyrrol_Methylase_sf"/>
</dbReference>
<protein>
    <submittedName>
        <fullName evidence="4">Uroporphyrinogen-III C-methyltransferase</fullName>
        <ecNumber evidence="4">2.1.1.107</ecNumber>
    </submittedName>
</protein>
<feature type="domain" description="Tetrapyrrole methylase" evidence="3">
    <location>
        <begin position="6"/>
        <end position="72"/>
    </location>
</feature>
<name>A0ABD1GTL8_SALDI</name>
<dbReference type="PANTHER" id="PTHR45790">
    <property type="entry name" value="SIROHEME SYNTHASE-RELATED"/>
    <property type="match status" value="1"/>
</dbReference>
<sequence>MDFLQQGIEVKVIPGMTAASGIDTELGIPLTHRGVAISVRFLTGHSRKRGTDPVFVAENATDPDSTFVVYMGLVDSPFPRLQTNASWSVRRHTCCSNQARNYSDCRYKWNQNYLFILFILVIIQSVAIIRSLLN</sequence>
<dbReference type="GO" id="GO:0032259">
    <property type="term" value="P:methylation"/>
    <property type="evidence" value="ECO:0007669"/>
    <property type="project" value="UniProtKB-KW"/>
</dbReference>
<dbReference type="GO" id="GO:0006779">
    <property type="term" value="P:porphyrin-containing compound biosynthetic process"/>
    <property type="evidence" value="ECO:0007669"/>
    <property type="project" value="UniProtKB-KW"/>
</dbReference>
<dbReference type="Gene3D" id="3.30.950.10">
    <property type="entry name" value="Methyltransferase, Cobalt-precorrin-4 Transmethylase, Domain 2"/>
    <property type="match status" value="1"/>
</dbReference>
<evidence type="ECO:0000313" key="5">
    <source>
        <dbReference type="Proteomes" id="UP001567538"/>
    </source>
</evidence>
<gene>
    <name evidence="4" type="ORF">AAHA92_23955</name>
</gene>
<dbReference type="EC" id="2.1.1.107" evidence="4"/>
<dbReference type="InterPro" id="IPR050161">
    <property type="entry name" value="Siro_Cobalamin_biosynth"/>
</dbReference>
<evidence type="ECO:0000256" key="1">
    <source>
        <dbReference type="ARBA" id="ARBA00023244"/>
    </source>
</evidence>
<dbReference type="InterPro" id="IPR014776">
    <property type="entry name" value="4pyrrole_Mease_sub2"/>
</dbReference>